<evidence type="ECO:0000256" key="6">
    <source>
        <dbReference type="SAM" id="Phobius"/>
    </source>
</evidence>
<evidence type="ECO:0000256" key="4">
    <source>
        <dbReference type="ARBA" id="ARBA00022777"/>
    </source>
</evidence>
<evidence type="ECO:0000256" key="3">
    <source>
        <dbReference type="ARBA" id="ARBA00022741"/>
    </source>
</evidence>
<dbReference type="InterPro" id="IPR050117">
    <property type="entry name" value="MAPK"/>
</dbReference>
<protein>
    <recommendedName>
        <fullName evidence="7">Protein kinase domain-containing protein</fullName>
    </recommendedName>
</protein>
<dbReference type="Proteomes" id="UP000655588">
    <property type="component" value="Unassembled WGS sequence"/>
</dbReference>
<evidence type="ECO:0000256" key="5">
    <source>
        <dbReference type="ARBA" id="ARBA00022840"/>
    </source>
</evidence>
<name>A0A833W1B4_9HYME</name>
<keyword evidence="6" id="KW-1133">Transmembrane helix</keyword>
<dbReference type="GO" id="GO:0004674">
    <property type="term" value="F:protein serine/threonine kinase activity"/>
    <property type="evidence" value="ECO:0007669"/>
    <property type="project" value="UniProtKB-KW"/>
</dbReference>
<gene>
    <name evidence="8" type="ORF">E2986_10023</name>
</gene>
<dbReference type="PANTHER" id="PTHR24055">
    <property type="entry name" value="MITOGEN-ACTIVATED PROTEIN KINASE"/>
    <property type="match status" value="1"/>
</dbReference>
<keyword evidence="5" id="KW-0067">ATP-binding</keyword>
<evidence type="ECO:0000256" key="1">
    <source>
        <dbReference type="ARBA" id="ARBA00022527"/>
    </source>
</evidence>
<dbReference type="Pfam" id="PF00069">
    <property type="entry name" value="Pkinase"/>
    <property type="match status" value="1"/>
</dbReference>
<dbReference type="SUPFAM" id="SSF56112">
    <property type="entry name" value="Protein kinase-like (PK-like)"/>
    <property type="match status" value="1"/>
</dbReference>
<keyword evidence="9" id="KW-1185">Reference proteome</keyword>
<keyword evidence="1" id="KW-0723">Serine/threonine-protein kinase</keyword>
<evidence type="ECO:0000259" key="7">
    <source>
        <dbReference type="PROSITE" id="PS50011"/>
    </source>
</evidence>
<dbReference type="Gene3D" id="3.30.200.20">
    <property type="entry name" value="Phosphorylase Kinase, domain 1"/>
    <property type="match status" value="1"/>
</dbReference>
<dbReference type="InterPro" id="IPR000719">
    <property type="entry name" value="Prot_kinase_dom"/>
</dbReference>
<dbReference type="AlphaFoldDB" id="A0A833W1B4"/>
<evidence type="ECO:0000313" key="8">
    <source>
        <dbReference type="EMBL" id="KAF3430390.1"/>
    </source>
</evidence>
<keyword evidence="2" id="KW-0808">Transferase</keyword>
<dbReference type="EMBL" id="WNWW01000062">
    <property type="protein sequence ID" value="KAF3430390.1"/>
    <property type="molecule type" value="Genomic_DNA"/>
</dbReference>
<feature type="domain" description="Protein kinase" evidence="7">
    <location>
        <begin position="1"/>
        <end position="252"/>
    </location>
</feature>
<keyword evidence="3" id="KW-0547">Nucleotide-binding</keyword>
<evidence type="ECO:0000256" key="2">
    <source>
        <dbReference type="ARBA" id="ARBA00022679"/>
    </source>
</evidence>
<comment type="caution">
    <text evidence="8">The sequence shown here is derived from an EMBL/GenBank/DDBJ whole genome shotgun (WGS) entry which is preliminary data.</text>
</comment>
<dbReference type="GO" id="GO:0005524">
    <property type="term" value="F:ATP binding"/>
    <property type="evidence" value="ECO:0007669"/>
    <property type="project" value="UniProtKB-KW"/>
</dbReference>
<evidence type="ECO:0000313" key="9">
    <source>
        <dbReference type="Proteomes" id="UP000655588"/>
    </source>
</evidence>
<keyword evidence="6" id="KW-0472">Membrane</keyword>
<organism evidence="8 9">
    <name type="scientific">Frieseomelitta varia</name>
    <dbReference type="NCBI Taxonomy" id="561572"/>
    <lineage>
        <taxon>Eukaryota</taxon>
        <taxon>Metazoa</taxon>
        <taxon>Ecdysozoa</taxon>
        <taxon>Arthropoda</taxon>
        <taxon>Hexapoda</taxon>
        <taxon>Insecta</taxon>
        <taxon>Pterygota</taxon>
        <taxon>Neoptera</taxon>
        <taxon>Endopterygota</taxon>
        <taxon>Hymenoptera</taxon>
        <taxon>Apocrita</taxon>
        <taxon>Aculeata</taxon>
        <taxon>Apoidea</taxon>
        <taxon>Anthophila</taxon>
        <taxon>Apidae</taxon>
        <taxon>Frieseomelitta</taxon>
    </lineage>
</organism>
<dbReference type="InterPro" id="IPR011009">
    <property type="entry name" value="Kinase-like_dom_sf"/>
</dbReference>
<keyword evidence="6" id="KW-0812">Transmembrane</keyword>
<sequence>MILTLYGMKKANCFYIAYGIVWKAIDKRNKETVAVKKIFDAFRNQTDAQRTFREIMFLLSFANHDNIIRLIGLHKANNDRDIYLPSNVLLNAHCHCKIADFGLARSVTQIGEGDGETASDPTLTDYVATRWYRAPEILVASKRYTKGIDMWSLGCILGEMLLGKPLFPGSSTINQVERIMATLPPPTREDLISVSAGYATHLLEKTPNAPRRSLKDLLPEVPEKALNLISNLIVFNPNHRLTAVEALEHPYVAEYINFVMRNKRNYFIIIVIILFTVFIEEATNRQEVRAWYRCSETTYNSLSTNTEISFIQ</sequence>
<dbReference type="Gene3D" id="1.10.510.10">
    <property type="entry name" value="Transferase(Phosphotransferase) domain 1"/>
    <property type="match status" value="1"/>
</dbReference>
<dbReference type="PROSITE" id="PS50011">
    <property type="entry name" value="PROTEIN_KINASE_DOM"/>
    <property type="match status" value="1"/>
</dbReference>
<reference evidence="8" key="1">
    <citation type="submission" date="2019-11" db="EMBL/GenBank/DDBJ databases">
        <title>The nuclear and mitochondrial genomes of Frieseomelitta varia - a highly eusocial stingless bee (Meliponini) with a permanently sterile worker caste.</title>
        <authorList>
            <person name="Freitas F.C.P."/>
            <person name="Lourenco A.P."/>
            <person name="Nunes F.M.F."/>
            <person name="Paschoal A.R."/>
            <person name="Abreu F.C.P."/>
            <person name="Barbin F.O."/>
            <person name="Bataglia L."/>
            <person name="Cardoso-Junior C.A.M."/>
            <person name="Cervoni M.S."/>
            <person name="Silva S.R."/>
            <person name="Dalarmi F."/>
            <person name="Del Lama M.A."/>
            <person name="Depintor T.S."/>
            <person name="Ferreira K.M."/>
            <person name="Goria P.S."/>
            <person name="Jaskot M.C."/>
            <person name="Lago D.C."/>
            <person name="Luna-Lucena D."/>
            <person name="Moda L.M."/>
            <person name="Nascimento L."/>
            <person name="Pedrino M."/>
            <person name="Rabico F.O."/>
            <person name="Sanches F.C."/>
            <person name="Santos D.E."/>
            <person name="Santos C.G."/>
            <person name="Vieira J."/>
            <person name="Lopes T.F."/>
            <person name="Barchuk A.R."/>
            <person name="Hartfelder K."/>
            <person name="Simoes Z.L.P."/>
            <person name="Bitondi M.M.G."/>
            <person name="Pinheiro D.G."/>
        </authorList>
    </citation>
    <scope>NUCLEOTIDE SEQUENCE</scope>
    <source>
        <strain evidence="8">USP_RPSP 00005682</strain>
        <tissue evidence="8">Whole individual</tissue>
    </source>
</reference>
<keyword evidence="4" id="KW-0418">Kinase</keyword>
<accession>A0A833W1B4</accession>
<proteinExistence type="predicted"/>
<dbReference type="FunFam" id="1.10.510.10:FF:000624">
    <property type="entry name" value="Mitogen-activated protein kinase"/>
    <property type="match status" value="1"/>
</dbReference>
<feature type="transmembrane region" description="Helical" evidence="6">
    <location>
        <begin position="266"/>
        <end position="283"/>
    </location>
</feature>